<keyword evidence="1" id="KW-0285">Flavoprotein</keyword>
<dbReference type="PANTHER" id="PTHR42847">
    <property type="entry name" value="ALKANESULFONATE MONOOXYGENASE"/>
    <property type="match status" value="1"/>
</dbReference>
<reference evidence="7" key="1">
    <citation type="submission" date="2015-07" db="EMBL/GenBank/DDBJ databases">
        <authorList>
            <person name="Ju K.-S."/>
            <person name="Doroghazi J.R."/>
            <person name="Metcalf W.W."/>
        </authorList>
    </citation>
    <scope>NUCLEOTIDE SEQUENCE [LARGE SCALE GENOMIC DNA]</scope>
    <source>
        <strain evidence="7">NRRL 2290</strain>
    </source>
</reference>
<keyword evidence="2" id="KW-0288">FMN</keyword>
<protein>
    <submittedName>
        <fullName evidence="6">F420-dependent oxidoreductase family protein</fullName>
    </submittedName>
</protein>
<dbReference type="InterPro" id="IPR019921">
    <property type="entry name" value="Lucif-like_OxRdtase_Rv2161c"/>
</dbReference>
<dbReference type="NCBIfam" id="TIGR03619">
    <property type="entry name" value="F420_Rv2161c"/>
    <property type="match status" value="1"/>
</dbReference>
<dbReference type="GO" id="GO:0008726">
    <property type="term" value="F:alkanesulfonate monooxygenase activity"/>
    <property type="evidence" value="ECO:0007669"/>
    <property type="project" value="TreeGrafter"/>
</dbReference>
<dbReference type="Proteomes" id="UP000037251">
    <property type="component" value="Unassembled WGS sequence"/>
</dbReference>
<keyword evidence="4" id="KW-0503">Monooxygenase</keyword>
<dbReference type="InterPro" id="IPR036661">
    <property type="entry name" value="Luciferase-like_sf"/>
</dbReference>
<evidence type="ECO:0000256" key="4">
    <source>
        <dbReference type="ARBA" id="ARBA00023033"/>
    </source>
</evidence>
<keyword evidence="3" id="KW-0560">Oxidoreductase</keyword>
<gene>
    <name evidence="6" type="ORF">ADK37_11375</name>
</gene>
<dbReference type="InterPro" id="IPR011251">
    <property type="entry name" value="Luciferase-like_dom"/>
</dbReference>
<organism evidence="6 7">
    <name type="scientific">Streptomyces resistomycificus</name>
    <dbReference type="NCBI Taxonomy" id="67356"/>
    <lineage>
        <taxon>Bacteria</taxon>
        <taxon>Bacillati</taxon>
        <taxon>Actinomycetota</taxon>
        <taxon>Actinomycetes</taxon>
        <taxon>Kitasatosporales</taxon>
        <taxon>Streptomycetaceae</taxon>
        <taxon>Streptomyces</taxon>
        <taxon>Streptomyces aurantiacus group</taxon>
    </lineage>
</organism>
<proteinExistence type="predicted"/>
<feature type="domain" description="Luciferase-like" evidence="5">
    <location>
        <begin position="12"/>
        <end position="267"/>
    </location>
</feature>
<comment type="caution">
    <text evidence="6">The sequence shown here is derived from an EMBL/GenBank/DDBJ whole genome shotgun (WGS) entry which is preliminary data.</text>
</comment>
<dbReference type="eggNOG" id="COG2141">
    <property type="taxonomic scope" value="Bacteria"/>
</dbReference>
<dbReference type="PATRIC" id="fig|67356.5.peg.2458"/>
<evidence type="ECO:0000256" key="3">
    <source>
        <dbReference type="ARBA" id="ARBA00023002"/>
    </source>
</evidence>
<dbReference type="PANTHER" id="PTHR42847:SF4">
    <property type="entry name" value="ALKANESULFONATE MONOOXYGENASE-RELATED"/>
    <property type="match status" value="1"/>
</dbReference>
<name>A0A0L8LFY0_9ACTN</name>
<dbReference type="EMBL" id="LGUS01000116">
    <property type="protein sequence ID" value="KOG37030.1"/>
    <property type="molecule type" value="Genomic_DNA"/>
</dbReference>
<evidence type="ECO:0000256" key="1">
    <source>
        <dbReference type="ARBA" id="ARBA00022630"/>
    </source>
</evidence>
<dbReference type="InterPro" id="IPR050172">
    <property type="entry name" value="SsuD_RutA_monooxygenase"/>
</dbReference>
<keyword evidence="7" id="KW-1185">Reference proteome</keyword>
<dbReference type="AlphaFoldDB" id="A0A0L8LFY0"/>
<evidence type="ECO:0000313" key="6">
    <source>
        <dbReference type="EMBL" id="KOG37030.1"/>
    </source>
</evidence>
<dbReference type="SUPFAM" id="SSF51679">
    <property type="entry name" value="Bacterial luciferase-like"/>
    <property type="match status" value="1"/>
</dbReference>
<evidence type="ECO:0000259" key="5">
    <source>
        <dbReference type="Pfam" id="PF00296"/>
    </source>
</evidence>
<sequence>MPTMTDTPRMLLVLSENWTLTGGRADLSAAVRWAREAEDAGFDSVMVSEHIVLGPDAAADGIMGNPRDYALPGNQDPYTPWPNSLLLLAAIASVTERLRLAAAAVLAPLRHPLLMARELGTLDLISEGRLLVQPTVSWSKDEYDALGVPFGKRGRLLDEHLEVWAKAWGPSPISHDSEHYPFRDVYFEPKAFRPEGPRLWFGGQRLHGPVLRRLVRFGHGFHPLGRPTPQDMQVLKDAMAAAGRDIAELEMIGGTQATFPDDHSTADLGAALAVIPQQLEQGFTTFCVKPNQFIDDPEAIGAFCRDVMRRVEALTA</sequence>
<dbReference type="GO" id="GO:0046306">
    <property type="term" value="P:alkanesulfonate catabolic process"/>
    <property type="evidence" value="ECO:0007669"/>
    <property type="project" value="TreeGrafter"/>
</dbReference>
<dbReference type="Pfam" id="PF00296">
    <property type="entry name" value="Bac_luciferase"/>
    <property type="match status" value="1"/>
</dbReference>
<evidence type="ECO:0000313" key="7">
    <source>
        <dbReference type="Proteomes" id="UP000037251"/>
    </source>
</evidence>
<dbReference type="STRING" id="67356.AQJ84_23095"/>
<dbReference type="Gene3D" id="3.20.20.30">
    <property type="entry name" value="Luciferase-like domain"/>
    <property type="match status" value="1"/>
</dbReference>
<accession>A0A0L8LFY0</accession>
<evidence type="ECO:0000256" key="2">
    <source>
        <dbReference type="ARBA" id="ARBA00022643"/>
    </source>
</evidence>